<protein>
    <submittedName>
        <fullName evidence="3">Uncharacterized protein</fullName>
    </submittedName>
</protein>
<keyword evidence="2" id="KW-0472">Membrane</keyword>
<proteinExistence type="predicted"/>
<feature type="transmembrane region" description="Helical" evidence="2">
    <location>
        <begin position="69"/>
        <end position="88"/>
    </location>
</feature>
<dbReference type="AlphaFoldDB" id="J3MUK1"/>
<dbReference type="Gramene" id="OB08G27820.1">
    <property type="protein sequence ID" value="OB08G27820.1"/>
    <property type="gene ID" value="OB08G27820"/>
</dbReference>
<reference evidence="3" key="2">
    <citation type="submission" date="2013-04" db="UniProtKB">
        <authorList>
            <consortium name="EnsemblPlants"/>
        </authorList>
    </citation>
    <scope>IDENTIFICATION</scope>
</reference>
<evidence type="ECO:0000313" key="3">
    <source>
        <dbReference type="EnsemblPlants" id="OB08G27820.1"/>
    </source>
</evidence>
<sequence>APAATAARPLPSRRPPARTPPPPPASRRRRSPCWPWWVSWRSYDRLIAFTTISGVHWCLHEESFLEQLFPYYFFLLCFPIFSSFFLSFY</sequence>
<evidence type="ECO:0000313" key="4">
    <source>
        <dbReference type="Proteomes" id="UP000006038"/>
    </source>
</evidence>
<evidence type="ECO:0000256" key="1">
    <source>
        <dbReference type="SAM" id="MobiDB-lite"/>
    </source>
</evidence>
<feature type="compositionally biased region" description="Pro residues" evidence="1">
    <location>
        <begin position="12"/>
        <end position="25"/>
    </location>
</feature>
<keyword evidence="2" id="KW-0812">Transmembrane</keyword>
<keyword evidence="4" id="KW-1185">Reference proteome</keyword>
<dbReference type="EnsemblPlants" id="OB08G27820.1">
    <property type="protein sequence ID" value="OB08G27820.1"/>
    <property type="gene ID" value="OB08G27820"/>
</dbReference>
<name>J3MUK1_ORYBR</name>
<feature type="compositionally biased region" description="Low complexity" evidence="1">
    <location>
        <begin position="1"/>
        <end position="10"/>
    </location>
</feature>
<dbReference type="Proteomes" id="UP000006038">
    <property type="component" value="Chromosome 8"/>
</dbReference>
<dbReference type="HOGENOM" id="CLU_2461293_0_0_1"/>
<evidence type="ECO:0000256" key="2">
    <source>
        <dbReference type="SAM" id="Phobius"/>
    </source>
</evidence>
<accession>J3MUK1</accession>
<feature type="region of interest" description="Disordered" evidence="1">
    <location>
        <begin position="1"/>
        <end position="31"/>
    </location>
</feature>
<reference evidence="3" key="1">
    <citation type="journal article" date="2013" name="Nat. Commun.">
        <title>Whole-genome sequencing of Oryza brachyantha reveals mechanisms underlying Oryza genome evolution.</title>
        <authorList>
            <person name="Chen J."/>
            <person name="Huang Q."/>
            <person name="Gao D."/>
            <person name="Wang J."/>
            <person name="Lang Y."/>
            <person name="Liu T."/>
            <person name="Li B."/>
            <person name="Bai Z."/>
            <person name="Luis Goicoechea J."/>
            <person name="Liang C."/>
            <person name="Chen C."/>
            <person name="Zhang W."/>
            <person name="Sun S."/>
            <person name="Liao Y."/>
            <person name="Zhang X."/>
            <person name="Yang L."/>
            <person name="Song C."/>
            <person name="Wang M."/>
            <person name="Shi J."/>
            <person name="Liu G."/>
            <person name="Liu J."/>
            <person name="Zhou H."/>
            <person name="Zhou W."/>
            <person name="Yu Q."/>
            <person name="An N."/>
            <person name="Chen Y."/>
            <person name="Cai Q."/>
            <person name="Wang B."/>
            <person name="Liu B."/>
            <person name="Min J."/>
            <person name="Huang Y."/>
            <person name="Wu H."/>
            <person name="Li Z."/>
            <person name="Zhang Y."/>
            <person name="Yin Y."/>
            <person name="Song W."/>
            <person name="Jiang J."/>
            <person name="Jackson S.A."/>
            <person name="Wing R.A."/>
            <person name="Wang J."/>
            <person name="Chen M."/>
        </authorList>
    </citation>
    <scope>NUCLEOTIDE SEQUENCE [LARGE SCALE GENOMIC DNA]</scope>
    <source>
        <strain evidence="3">cv. IRGC 101232</strain>
    </source>
</reference>
<keyword evidence="2" id="KW-1133">Transmembrane helix</keyword>
<organism evidence="3">
    <name type="scientific">Oryza brachyantha</name>
    <name type="common">malo sina</name>
    <dbReference type="NCBI Taxonomy" id="4533"/>
    <lineage>
        <taxon>Eukaryota</taxon>
        <taxon>Viridiplantae</taxon>
        <taxon>Streptophyta</taxon>
        <taxon>Embryophyta</taxon>
        <taxon>Tracheophyta</taxon>
        <taxon>Spermatophyta</taxon>
        <taxon>Magnoliopsida</taxon>
        <taxon>Liliopsida</taxon>
        <taxon>Poales</taxon>
        <taxon>Poaceae</taxon>
        <taxon>BOP clade</taxon>
        <taxon>Oryzoideae</taxon>
        <taxon>Oryzeae</taxon>
        <taxon>Oryzinae</taxon>
        <taxon>Oryza</taxon>
    </lineage>
</organism>